<proteinExistence type="predicted"/>
<protein>
    <submittedName>
        <fullName evidence="1">Uncharacterized protein</fullName>
    </submittedName>
</protein>
<accession>A0A2Z6N1K8</accession>
<dbReference type="EMBL" id="DF973409">
    <property type="protein sequence ID" value="GAU29875.1"/>
    <property type="molecule type" value="Genomic_DNA"/>
</dbReference>
<organism evidence="1 2">
    <name type="scientific">Trifolium subterraneum</name>
    <name type="common">Subterranean clover</name>
    <dbReference type="NCBI Taxonomy" id="3900"/>
    <lineage>
        <taxon>Eukaryota</taxon>
        <taxon>Viridiplantae</taxon>
        <taxon>Streptophyta</taxon>
        <taxon>Embryophyta</taxon>
        <taxon>Tracheophyta</taxon>
        <taxon>Spermatophyta</taxon>
        <taxon>Magnoliopsida</taxon>
        <taxon>eudicotyledons</taxon>
        <taxon>Gunneridae</taxon>
        <taxon>Pentapetalae</taxon>
        <taxon>rosids</taxon>
        <taxon>fabids</taxon>
        <taxon>Fabales</taxon>
        <taxon>Fabaceae</taxon>
        <taxon>Papilionoideae</taxon>
        <taxon>50 kb inversion clade</taxon>
        <taxon>NPAAA clade</taxon>
        <taxon>Hologalegina</taxon>
        <taxon>IRL clade</taxon>
        <taxon>Trifolieae</taxon>
        <taxon>Trifolium</taxon>
    </lineage>
</organism>
<dbReference type="OrthoDB" id="10505449at2759"/>
<gene>
    <name evidence="1" type="ORF">TSUD_379650</name>
</gene>
<reference evidence="2" key="1">
    <citation type="journal article" date="2017" name="Front. Plant Sci.">
        <title>Climate Clever Clovers: New Paradigm to Reduce the Environmental Footprint of Ruminants by Breeding Low Methanogenic Forages Utilizing Haplotype Variation.</title>
        <authorList>
            <person name="Kaur P."/>
            <person name="Appels R."/>
            <person name="Bayer P.E."/>
            <person name="Keeble-Gagnere G."/>
            <person name="Wang J."/>
            <person name="Hirakawa H."/>
            <person name="Shirasawa K."/>
            <person name="Vercoe P."/>
            <person name="Stefanova K."/>
            <person name="Durmic Z."/>
            <person name="Nichols P."/>
            <person name="Revell C."/>
            <person name="Isobe S.N."/>
            <person name="Edwards D."/>
            <person name="Erskine W."/>
        </authorList>
    </citation>
    <scope>NUCLEOTIDE SEQUENCE [LARGE SCALE GENOMIC DNA]</scope>
    <source>
        <strain evidence="2">cv. Daliak</strain>
    </source>
</reference>
<name>A0A2Z6N1K8_TRISU</name>
<sequence length="271" mass="29961">MLSRNEDTKKTHVEDKVVADSNSDINMEMKNIASDSSFLTGCNVVLTPSIKEGFTANPSIDAYSLLQPTLQVFDPMPTKRLKSTSLNQKPTMTASIPLSKGKNQTFQSAQQHSSPSNLQLLSEVKIKPLSSNTIHVSAQSISLNLNKLKCFDPGGMISLMYFPISSVFISVQFPSRVSLPIPPKPPDWVAVQSSSLKLPLCVTTEGIATTQYLVMYSFPILITVLQVFAEMPMCQVVVWTAIVHKCTYNGNEAVEFDLSKELNRMHIVLEF</sequence>
<dbReference type="Proteomes" id="UP000242715">
    <property type="component" value="Unassembled WGS sequence"/>
</dbReference>
<dbReference type="AlphaFoldDB" id="A0A2Z6N1K8"/>
<keyword evidence="2" id="KW-1185">Reference proteome</keyword>
<evidence type="ECO:0000313" key="1">
    <source>
        <dbReference type="EMBL" id="GAU29875.1"/>
    </source>
</evidence>
<evidence type="ECO:0000313" key="2">
    <source>
        <dbReference type="Proteomes" id="UP000242715"/>
    </source>
</evidence>